<dbReference type="InterPro" id="IPR007197">
    <property type="entry name" value="rSAM"/>
</dbReference>
<dbReference type="EC" id="4.1.99.22" evidence="1 12"/>
<dbReference type="OrthoDB" id="9763993at2"/>
<dbReference type="InterPro" id="IPR000385">
    <property type="entry name" value="MoaA_NifB_PqqE_Fe-S-bd_CS"/>
</dbReference>
<evidence type="ECO:0000313" key="14">
    <source>
        <dbReference type="EMBL" id="ACA59155.1"/>
    </source>
</evidence>
<keyword evidence="4 12" id="KW-0479">Metal-binding</keyword>
<dbReference type="SFLD" id="SFLDS00029">
    <property type="entry name" value="Radical_SAM"/>
    <property type="match status" value="1"/>
</dbReference>
<dbReference type="eggNOG" id="COG2896">
    <property type="taxonomic scope" value="Bacteria"/>
</dbReference>
<accession>B1I2J4</accession>
<keyword evidence="15" id="KW-1185">Reference proteome</keyword>
<dbReference type="SFLD" id="SFLDG01383">
    <property type="entry name" value="cyclic_pyranopterin_phosphate"/>
    <property type="match status" value="1"/>
</dbReference>
<dbReference type="HOGENOM" id="CLU_009273_0_1_9"/>
<comment type="pathway">
    <text evidence="12">Cofactor biosynthesis; molybdopterin biosynthesis.</text>
</comment>
<reference evidence="14 15" key="2">
    <citation type="journal article" date="2008" name="Science">
        <title>Environmental genomics reveals a single-species ecosystem deep within Earth.</title>
        <authorList>
            <person name="Chivian D."/>
            <person name="Brodie E.L."/>
            <person name="Alm E.J."/>
            <person name="Culley D.E."/>
            <person name="Dehal P.S."/>
            <person name="Desantis T.Z."/>
            <person name="Gihring T.M."/>
            <person name="Lapidus A."/>
            <person name="Lin L.H."/>
            <person name="Lowry S.R."/>
            <person name="Moser D.P."/>
            <person name="Richardson P.M."/>
            <person name="Southam G."/>
            <person name="Wanger G."/>
            <person name="Pratt L.M."/>
            <person name="Andersen G.L."/>
            <person name="Hazen T.C."/>
            <person name="Brockman F.J."/>
            <person name="Arkin A.P."/>
            <person name="Onstott T.C."/>
        </authorList>
    </citation>
    <scope>NUCLEOTIDE SEQUENCE [LARGE SCALE GENOMIC DNA]</scope>
    <source>
        <strain evidence="14 15">MP104C</strain>
    </source>
</reference>
<evidence type="ECO:0000256" key="3">
    <source>
        <dbReference type="ARBA" id="ARBA00022691"/>
    </source>
</evidence>
<dbReference type="Pfam" id="PF04055">
    <property type="entry name" value="Radical_SAM"/>
    <property type="match status" value="1"/>
</dbReference>
<dbReference type="Proteomes" id="UP000008544">
    <property type="component" value="Chromosome"/>
</dbReference>
<evidence type="ECO:0000313" key="15">
    <source>
        <dbReference type="Proteomes" id="UP000008544"/>
    </source>
</evidence>
<dbReference type="SMART" id="SM00729">
    <property type="entry name" value="Elp3"/>
    <property type="match status" value="1"/>
</dbReference>
<dbReference type="AlphaFoldDB" id="B1I2J4"/>
<comment type="subunit">
    <text evidence="12">Monomer and homodimer.</text>
</comment>
<dbReference type="GO" id="GO:0046872">
    <property type="term" value="F:metal ion binding"/>
    <property type="evidence" value="ECO:0007669"/>
    <property type="project" value="UniProtKB-KW"/>
</dbReference>
<feature type="binding site" evidence="12">
    <location>
        <position position="29"/>
    </location>
    <ligand>
        <name>S-adenosyl-L-methionine</name>
        <dbReference type="ChEBI" id="CHEBI:59789"/>
    </ligand>
</feature>
<dbReference type="InterPro" id="IPR058240">
    <property type="entry name" value="rSAM_sf"/>
</dbReference>
<protein>
    <recommendedName>
        <fullName evidence="1 12">GTP 3',8-cyclase</fullName>
        <ecNumber evidence="1 12">4.1.99.22</ecNumber>
    </recommendedName>
    <alternativeName>
        <fullName evidence="12">Molybdenum cofactor biosynthesis protein A</fullName>
    </alternativeName>
</protein>
<dbReference type="InterPro" id="IPR013785">
    <property type="entry name" value="Aldolase_TIM"/>
</dbReference>
<dbReference type="KEGG" id="dau:Daud_0621"/>
<feature type="binding site" evidence="12">
    <location>
        <position position="119"/>
    </location>
    <ligand>
        <name>S-adenosyl-L-methionine</name>
        <dbReference type="ChEBI" id="CHEBI:59789"/>
    </ligand>
</feature>
<evidence type="ECO:0000256" key="8">
    <source>
        <dbReference type="ARBA" id="ARBA00023134"/>
    </source>
</evidence>
<dbReference type="InterPro" id="IPR010505">
    <property type="entry name" value="MoaA_twitch"/>
</dbReference>
<dbReference type="RefSeq" id="WP_012301743.1">
    <property type="nucleotide sequence ID" value="NC_010424.1"/>
</dbReference>
<feature type="binding site" evidence="12">
    <location>
        <position position="258"/>
    </location>
    <ligand>
        <name>[4Fe-4S] cluster</name>
        <dbReference type="ChEBI" id="CHEBI:49883"/>
        <label>2</label>
        <note>4Fe-4S-substrate</note>
    </ligand>
</feature>
<feature type="binding site" evidence="12">
    <location>
        <position position="30"/>
    </location>
    <ligand>
        <name>[4Fe-4S] cluster</name>
        <dbReference type="ChEBI" id="CHEBI:49883"/>
        <label>1</label>
        <note>4Fe-4S-S-AdoMet</note>
    </ligand>
</feature>
<comment type="cofactor">
    <cofactor evidence="12">
        <name>[4Fe-4S] cluster</name>
        <dbReference type="ChEBI" id="CHEBI:49883"/>
    </cofactor>
    <text evidence="12">Binds 2 [4Fe-4S] clusters. Binds 1 [4Fe-4S] cluster coordinated with 3 cysteines and an exchangeable S-adenosyl-L-methionine and 1 [4Fe-4S] cluster coordinated with 3 cysteines and the GTP-derived substrate.</text>
</comment>
<dbReference type="PROSITE" id="PS01305">
    <property type="entry name" value="MOAA_NIFB_PQQE"/>
    <property type="match status" value="1"/>
</dbReference>
<dbReference type="GO" id="GO:1904047">
    <property type="term" value="F:S-adenosyl-L-methionine binding"/>
    <property type="evidence" value="ECO:0007669"/>
    <property type="project" value="UniProtKB-UniRule"/>
</dbReference>
<feature type="binding site" evidence="12">
    <location>
        <position position="190"/>
    </location>
    <ligand>
        <name>S-adenosyl-L-methionine</name>
        <dbReference type="ChEBI" id="CHEBI:59789"/>
    </ligand>
</feature>
<feature type="domain" description="Radical SAM core" evidence="13">
    <location>
        <begin position="7"/>
        <end position="229"/>
    </location>
</feature>
<dbReference type="SFLD" id="SFLDG01067">
    <property type="entry name" value="SPASM/twitch_domain_containing"/>
    <property type="match status" value="1"/>
</dbReference>
<dbReference type="PANTHER" id="PTHR22960">
    <property type="entry name" value="MOLYBDOPTERIN COFACTOR SYNTHESIS PROTEIN A"/>
    <property type="match status" value="1"/>
</dbReference>
<dbReference type="NCBIfam" id="NF001199">
    <property type="entry name" value="PRK00164.2-1"/>
    <property type="match status" value="1"/>
</dbReference>
<dbReference type="InterPro" id="IPR050105">
    <property type="entry name" value="MoCo_biosynth_MoaA/MoaC"/>
</dbReference>
<feature type="binding site" evidence="12">
    <location>
        <position position="27"/>
    </location>
    <ligand>
        <name>[4Fe-4S] cluster</name>
        <dbReference type="ChEBI" id="CHEBI:49883"/>
        <label>1</label>
        <note>4Fe-4S-S-AdoMet</note>
    </ligand>
</feature>
<dbReference type="CDD" id="cd01335">
    <property type="entry name" value="Radical_SAM"/>
    <property type="match status" value="1"/>
</dbReference>
<dbReference type="STRING" id="477974.Daud_0621"/>
<feature type="binding site" evidence="12">
    <location>
        <begin position="260"/>
        <end position="262"/>
    </location>
    <ligand>
        <name>GTP</name>
        <dbReference type="ChEBI" id="CHEBI:37565"/>
    </ligand>
</feature>
<feature type="binding site" evidence="12">
    <location>
        <position position="68"/>
    </location>
    <ligand>
        <name>S-adenosyl-L-methionine</name>
        <dbReference type="ChEBI" id="CHEBI:59789"/>
    </ligand>
</feature>
<dbReference type="InterPro" id="IPR040064">
    <property type="entry name" value="MoaA-like"/>
</dbReference>
<dbReference type="GO" id="GO:0006777">
    <property type="term" value="P:Mo-molybdopterin cofactor biosynthetic process"/>
    <property type="evidence" value="ECO:0007669"/>
    <property type="project" value="UniProtKB-UniRule"/>
</dbReference>
<feature type="binding site" evidence="12">
    <location>
        <position position="64"/>
    </location>
    <ligand>
        <name>GTP</name>
        <dbReference type="ChEBI" id="CHEBI:37565"/>
    </ligand>
</feature>
<evidence type="ECO:0000256" key="12">
    <source>
        <dbReference type="HAMAP-Rule" id="MF_01225"/>
    </source>
</evidence>
<dbReference type="Pfam" id="PF06463">
    <property type="entry name" value="Mob_synth_C"/>
    <property type="match status" value="1"/>
</dbReference>
<evidence type="ECO:0000256" key="9">
    <source>
        <dbReference type="ARBA" id="ARBA00023150"/>
    </source>
</evidence>
<evidence type="ECO:0000256" key="6">
    <source>
        <dbReference type="ARBA" id="ARBA00023004"/>
    </source>
</evidence>
<feature type="binding site" evidence="12">
    <location>
        <position position="95"/>
    </location>
    <ligand>
        <name>GTP</name>
        <dbReference type="ChEBI" id="CHEBI:37565"/>
    </ligand>
</feature>
<dbReference type="CDD" id="cd21117">
    <property type="entry name" value="Twitch_MoaA"/>
    <property type="match status" value="1"/>
</dbReference>
<dbReference type="Gene3D" id="3.20.20.70">
    <property type="entry name" value="Aldolase class I"/>
    <property type="match status" value="1"/>
</dbReference>
<dbReference type="PANTHER" id="PTHR22960:SF0">
    <property type="entry name" value="MOLYBDENUM COFACTOR BIOSYNTHESIS PROTEIN 1"/>
    <property type="match status" value="1"/>
</dbReference>
<dbReference type="UniPathway" id="UPA00344"/>
<comment type="catalytic activity">
    <reaction evidence="11 12">
        <text>GTP + AH2 + S-adenosyl-L-methionine = (8S)-3',8-cyclo-7,8-dihydroguanosine 5'-triphosphate + 5'-deoxyadenosine + L-methionine + A + H(+)</text>
        <dbReference type="Rhea" id="RHEA:49576"/>
        <dbReference type="ChEBI" id="CHEBI:13193"/>
        <dbReference type="ChEBI" id="CHEBI:15378"/>
        <dbReference type="ChEBI" id="CHEBI:17319"/>
        <dbReference type="ChEBI" id="CHEBI:17499"/>
        <dbReference type="ChEBI" id="CHEBI:37565"/>
        <dbReference type="ChEBI" id="CHEBI:57844"/>
        <dbReference type="ChEBI" id="CHEBI:59789"/>
        <dbReference type="ChEBI" id="CHEBI:131766"/>
        <dbReference type="EC" id="4.1.99.22"/>
    </reaction>
</comment>
<dbReference type="GO" id="GO:0051539">
    <property type="term" value="F:4 iron, 4 sulfur cluster binding"/>
    <property type="evidence" value="ECO:0007669"/>
    <property type="project" value="UniProtKB-UniRule"/>
</dbReference>
<name>B1I2J4_DESAP</name>
<organism evidence="14 15">
    <name type="scientific">Desulforudis audaxviator (strain MP104C)</name>
    <dbReference type="NCBI Taxonomy" id="477974"/>
    <lineage>
        <taxon>Bacteria</taxon>
        <taxon>Bacillati</taxon>
        <taxon>Bacillota</taxon>
        <taxon>Clostridia</taxon>
        <taxon>Thermoanaerobacterales</taxon>
        <taxon>Candidatus Desulforudaceae</taxon>
        <taxon>Candidatus Desulforudis</taxon>
    </lineage>
</organism>
<gene>
    <name evidence="12" type="primary">moaA</name>
    <name evidence="14" type="ordered locus">Daud_0621</name>
</gene>
<feature type="binding site" evidence="12">
    <location>
        <position position="272"/>
    </location>
    <ligand>
        <name>[4Fe-4S] cluster</name>
        <dbReference type="ChEBI" id="CHEBI:49883"/>
        <label>2</label>
        <note>4Fe-4S-substrate</note>
    </ligand>
</feature>
<feature type="binding site" evidence="12">
    <location>
        <position position="255"/>
    </location>
    <ligand>
        <name>[4Fe-4S] cluster</name>
        <dbReference type="ChEBI" id="CHEBI:49883"/>
        <label>2</label>
        <note>4Fe-4S-substrate</note>
    </ligand>
</feature>
<keyword evidence="5 12" id="KW-0547">Nucleotide-binding</keyword>
<proteinExistence type="inferred from homology"/>
<keyword evidence="10 12" id="KW-0456">Lyase</keyword>
<dbReference type="GO" id="GO:0061799">
    <property type="term" value="F:cyclic pyranopterin monophosphate synthase activity"/>
    <property type="evidence" value="ECO:0007669"/>
    <property type="project" value="TreeGrafter"/>
</dbReference>
<dbReference type="GO" id="GO:0005525">
    <property type="term" value="F:GTP binding"/>
    <property type="evidence" value="ECO:0007669"/>
    <property type="project" value="UniProtKB-UniRule"/>
</dbReference>
<comment type="similarity">
    <text evidence="12">Belongs to the radical SAM superfamily. MoaA family.</text>
</comment>
<dbReference type="GO" id="GO:0061798">
    <property type="term" value="F:GTP 3',8'-cyclase activity"/>
    <property type="evidence" value="ECO:0007669"/>
    <property type="project" value="UniProtKB-UniRule"/>
</dbReference>
<keyword evidence="3 12" id="KW-0949">S-adenosyl-L-methionine</keyword>
<keyword evidence="7 12" id="KW-0411">Iron-sulfur</keyword>
<comment type="function">
    <text evidence="12">Catalyzes the cyclization of GTP to (8S)-3',8-cyclo-7,8-dihydroguanosine 5'-triphosphate.</text>
</comment>
<feature type="binding site" evidence="12">
    <location>
        <position position="23"/>
    </location>
    <ligand>
        <name>[4Fe-4S] cluster</name>
        <dbReference type="ChEBI" id="CHEBI:49883"/>
        <label>1</label>
        <note>4Fe-4S-S-AdoMet</note>
    </ligand>
</feature>
<evidence type="ECO:0000256" key="2">
    <source>
        <dbReference type="ARBA" id="ARBA00022485"/>
    </source>
</evidence>
<sequence length="327" mass="36276">MRIVRDNFERRITYLRVSLTERCNLNCFYCRPGEQKTPTVDGLPLESLMRVIRAGARVGIRKIRLTGGEPLVRPDVIPVVAALNEIPQIDDIALTTNGSLLAPRAQGLRAAGLKRVNISLDTLRPDRFRSITRNGELSAVMNGLEAALAQDLHPVKLNMVVMRGINDDEIDDFVRLTEDRPLHIRFIELMPIGVSSHWASEYYVPADEIRRNIDQRYGPLQTVRPAGGDGPARCWKIPGFIGSIGFIAPLSGYFCPSCNRLRLTAAGTLRPCLYKEDEIDLVEPLARGVNDDELAGLVVQAILRKPQGHPENGILPVCDRLMSQIGG</sequence>
<keyword evidence="2 12" id="KW-0004">4Fe-4S</keyword>
<feature type="binding site" evidence="12">
    <location>
        <position position="16"/>
    </location>
    <ligand>
        <name>GTP</name>
        <dbReference type="ChEBI" id="CHEBI:37565"/>
    </ligand>
</feature>
<evidence type="ECO:0000256" key="1">
    <source>
        <dbReference type="ARBA" id="ARBA00012167"/>
    </source>
</evidence>
<dbReference type="NCBIfam" id="TIGR02666">
    <property type="entry name" value="moaA"/>
    <property type="match status" value="1"/>
</dbReference>
<dbReference type="SFLD" id="SFLDG01386">
    <property type="entry name" value="main_SPASM_domain-containing"/>
    <property type="match status" value="1"/>
</dbReference>
<keyword evidence="6 12" id="KW-0408">Iron</keyword>
<keyword evidence="8 12" id="KW-0342">GTP-binding</keyword>
<keyword evidence="9 12" id="KW-0501">Molybdenum cofactor biosynthesis</keyword>
<reference evidence="15" key="1">
    <citation type="submission" date="2007-10" db="EMBL/GenBank/DDBJ databases">
        <title>Complete sequence of chromosome of Desulforudis audaxviator MP104C.</title>
        <authorList>
            <person name="Copeland A."/>
            <person name="Lucas S."/>
            <person name="Lapidus A."/>
            <person name="Barry K."/>
            <person name="Glavina del Rio T."/>
            <person name="Dalin E."/>
            <person name="Tice H."/>
            <person name="Bruce D."/>
            <person name="Pitluck S."/>
            <person name="Lowry S.R."/>
            <person name="Larimer F."/>
            <person name="Land M.L."/>
            <person name="Hauser L."/>
            <person name="Kyrpides N."/>
            <person name="Ivanova N.N."/>
            <person name="Richardson P."/>
        </authorList>
    </citation>
    <scope>NUCLEOTIDE SEQUENCE [LARGE SCALE GENOMIC DNA]</scope>
    <source>
        <strain evidence="15">MP104C</strain>
    </source>
</reference>
<dbReference type="InterPro" id="IPR013483">
    <property type="entry name" value="MoaA"/>
</dbReference>
<dbReference type="SUPFAM" id="SSF102114">
    <property type="entry name" value="Radical SAM enzymes"/>
    <property type="match status" value="1"/>
</dbReference>
<dbReference type="HAMAP" id="MF_01225_B">
    <property type="entry name" value="MoaA_B"/>
    <property type="match status" value="1"/>
</dbReference>
<feature type="binding site" evidence="12">
    <location>
        <position position="156"/>
    </location>
    <ligand>
        <name>GTP</name>
        <dbReference type="ChEBI" id="CHEBI:37565"/>
    </ligand>
</feature>
<dbReference type="PROSITE" id="PS51918">
    <property type="entry name" value="RADICAL_SAM"/>
    <property type="match status" value="1"/>
</dbReference>
<evidence type="ECO:0000256" key="11">
    <source>
        <dbReference type="ARBA" id="ARBA00048697"/>
    </source>
</evidence>
<dbReference type="InterPro" id="IPR006638">
    <property type="entry name" value="Elp3/MiaA/NifB-like_rSAM"/>
</dbReference>
<evidence type="ECO:0000256" key="10">
    <source>
        <dbReference type="ARBA" id="ARBA00023239"/>
    </source>
</evidence>
<dbReference type="EMBL" id="CP000860">
    <property type="protein sequence ID" value="ACA59155.1"/>
    <property type="molecule type" value="Genomic_DNA"/>
</dbReference>
<evidence type="ECO:0000259" key="13">
    <source>
        <dbReference type="PROSITE" id="PS51918"/>
    </source>
</evidence>
<evidence type="ECO:0000256" key="5">
    <source>
        <dbReference type="ARBA" id="ARBA00022741"/>
    </source>
</evidence>
<evidence type="ECO:0000256" key="4">
    <source>
        <dbReference type="ARBA" id="ARBA00022723"/>
    </source>
</evidence>
<evidence type="ECO:0000256" key="7">
    <source>
        <dbReference type="ARBA" id="ARBA00023014"/>
    </source>
</evidence>